<dbReference type="GO" id="GO:0043709">
    <property type="term" value="P:cell adhesion involved in single-species biofilm formation"/>
    <property type="evidence" value="ECO:0007669"/>
    <property type="project" value="TreeGrafter"/>
</dbReference>
<dbReference type="InterPro" id="IPR043128">
    <property type="entry name" value="Rev_trsase/Diguanyl_cyclase"/>
</dbReference>
<sequence>MSSLLWLAAGAIAGALLTAAVMAWHWRRWQRQHTEQLESSIQSHNLELQIALDELAEKNRLLEQQNMLDTLSGIYNRACFDKRLNNELKRSRREKTTLGLVFVDIDHFKKINDTHGHLAGDAAIQQIASALAASLKRSSDAVFRYGGEEFALLLPGTELSGCIELAEHVRQKISATPIEIGSLSLTVTLSAGCYAAVADANTCSNDYIAAADSALYQAKNLGRNRTASASAIATPIIQEPANEN</sequence>
<dbReference type="RefSeq" id="WP_097112826.1">
    <property type="nucleotide sequence ID" value="NZ_OBEB01000009.1"/>
</dbReference>
<dbReference type="NCBIfam" id="TIGR00254">
    <property type="entry name" value="GGDEF"/>
    <property type="match status" value="1"/>
</dbReference>
<dbReference type="SMART" id="SM00267">
    <property type="entry name" value="GGDEF"/>
    <property type="match status" value="1"/>
</dbReference>
<dbReference type="SUPFAM" id="SSF55073">
    <property type="entry name" value="Nucleotide cyclase"/>
    <property type="match status" value="1"/>
</dbReference>
<dbReference type="InterPro" id="IPR000160">
    <property type="entry name" value="GGDEF_dom"/>
</dbReference>
<dbReference type="CDD" id="cd01949">
    <property type="entry name" value="GGDEF"/>
    <property type="match status" value="1"/>
</dbReference>
<dbReference type="Proteomes" id="UP000219353">
    <property type="component" value="Unassembled WGS sequence"/>
</dbReference>
<dbReference type="EC" id="2.7.7.65" evidence="2"/>
<dbReference type="PANTHER" id="PTHR45138:SF24">
    <property type="entry name" value="DIGUANYLATE CYCLASE DGCC-RELATED"/>
    <property type="match status" value="1"/>
</dbReference>
<gene>
    <name evidence="4" type="ORF">SAMN06297280_3626</name>
</gene>
<evidence type="ECO:0000259" key="3">
    <source>
        <dbReference type="PROSITE" id="PS50887"/>
    </source>
</evidence>
<evidence type="ECO:0000256" key="1">
    <source>
        <dbReference type="ARBA" id="ARBA00001946"/>
    </source>
</evidence>
<accession>A0A285JKB9</accession>
<comment type="cofactor">
    <cofactor evidence="1">
        <name>Mg(2+)</name>
        <dbReference type="ChEBI" id="CHEBI:18420"/>
    </cofactor>
</comment>
<dbReference type="GO" id="GO:1902201">
    <property type="term" value="P:negative regulation of bacterial-type flagellum-dependent cell motility"/>
    <property type="evidence" value="ECO:0007669"/>
    <property type="project" value="TreeGrafter"/>
</dbReference>
<keyword evidence="5" id="KW-1185">Reference proteome</keyword>
<reference evidence="5" key="1">
    <citation type="submission" date="2017-09" db="EMBL/GenBank/DDBJ databases">
        <authorList>
            <person name="Varghese N."/>
            <person name="Submissions S."/>
        </authorList>
    </citation>
    <scope>NUCLEOTIDE SEQUENCE [LARGE SCALE GENOMIC DNA]</scope>
    <source>
        <strain evidence="5">CGMCC 1.12461</strain>
    </source>
</reference>
<dbReference type="Pfam" id="PF00990">
    <property type="entry name" value="GGDEF"/>
    <property type="match status" value="1"/>
</dbReference>
<dbReference type="EMBL" id="OBEB01000009">
    <property type="protein sequence ID" value="SNY59551.1"/>
    <property type="molecule type" value="Genomic_DNA"/>
</dbReference>
<feature type="domain" description="GGDEF" evidence="3">
    <location>
        <begin position="96"/>
        <end position="231"/>
    </location>
</feature>
<dbReference type="GO" id="GO:0005886">
    <property type="term" value="C:plasma membrane"/>
    <property type="evidence" value="ECO:0007669"/>
    <property type="project" value="TreeGrafter"/>
</dbReference>
<dbReference type="GO" id="GO:0052621">
    <property type="term" value="F:diguanylate cyclase activity"/>
    <property type="evidence" value="ECO:0007669"/>
    <property type="project" value="UniProtKB-EC"/>
</dbReference>
<name>A0A285JKB9_9GAMM</name>
<dbReference type="PANTHER" id="PTHR45138">
    <property type="entry name" value="REGULATORY COMPONENTS OF SENSORY TRANSDUCTION SYSTEM"/>
    <property type="match status" value="1"/>
</dbReference>
<evidence type="ECO:0000256" key="2">
    <source>
        <dbReference type="ARBA" id="ARBA00012528"/>
    </source>
</evidence>
<dbReference type="Gene3D" id="3.30.70.270">
    <property type="match status" value="1"/>
</dbReference>
<dbReference type="PROSITE" id="PS50887">
    <property type="entry name" value="GGDEF"/>
    <property type="match status" value="1"/>
</dbReference>
<dbReference type="InterPro" id="IPR050469">
    <property type="entry name" value="Diguanylate_Cyclase"/>
</dbReference>
<proteinExistence type="predicted"/>
<protein>
    <recommendedName>
        <fullName evidence="2">diguanylate cyclase</fullName>
        <ecNumber evidence="2">2.7.7.65</ecNumber>
    </recommendedName>
</protein>
<dbReference type="AlphaFoldDB" id="A0A285JKB9"/>
<evidence type="ECO:0000313" key="5">
    <source>
        <dbReference type="Proteomes" id="UP000219353"/>
    </source>
</evidence>
<dbReference type="FunFam" id="3.30.70.270:FF:000001">
    <property type="entry name" value="Diguanylate cyclase domain protein"/>
    <property type="match status" value="1"/>
</dbReference>
<organism evidence="4 5">
    <name type="scientific">Arsukibacterium tuosuense</name>
    <dbReference type="NCBI Taxonomy" id="1323745"/>
    <lineage>
        <taxon>Bacteria</taxon>
        <taxon>Pseudomonadati</taxon>
        <taxon>Pseudomonadota</taxon>
        <taxon>Gammaproteobacteria</taxon>
        <taxon>Chromatiales</taxon>
        <taxon>Chromatiaceae</taxon>
        <taxon>Arsukibacterium</taxon>
    </lineage>
</organism>
<dbReference type="OrthoDB" id="9813903at2"/>
<dbReference type="InterPro" id="IPR029787">
    <property type="entry name" value="Nucleotide_cyclase"/>
</dbReference>
<evidence type="ECO:0000313" key="4">
    <source>
        <dbReference type="EMBL" id="SNY59551.1"/>
    </source>
</evidence>